<keyword evidence="3 5" id="KW-0808">Transferase</keyword>
<dbReference type="FunFam" id="3.40.1280.10:FF:000008">
    <property type="entry name" value="Group 3 RNA methyltransferase TrmH"/>
    <property type="match status" value="1"/>
</dbReference>
<sequence>MTQYIYGKNTVIESLKGNKPVYEVYLMKNAKDDKVLSLAKAKNVKVHIVRHKDELTKLVGSVVHQGIVAAIESYRYYSLDEMIQAIPKGKQPLLVMLDGLEDPHNLGAILRTCDAIEVDGVIIGKKRSVSLSPTVAKVSTGAIDHVKVAQVTNLSRTLDELKKQGFWVVGCDLNQSQDYRAIDYNMPLVVVIGSEGFGISRLVKEHCDMNVVLPMTGHVTSLNASVACAVILYQIYNSRHPLK</sequence>
<dbReference type="InterPro" id="IPR029028">
    <property type="entry name" value="Alpha/beta_knot_MTases"/>
</dbReference>
<dbReference type="InterPro" id="IPR001537">
    <property type="entry name" value="SpoU_MeTrfase"/>
</dbReference>
<dbReference type="Gene3D" id="3.40.1280.10">
    <property type="match status" value="1"/>
</dbReference>
<keyword evidence="6" id="KW-1185">Reference proteome</keyword>
<dbReference type="SUPFAM" id="SSF75217">
    <property type="entry name" value="alpha/beta knot"/>
    <property type="match status" value="1"/>
</dbReference>
<dbReference type="CDD" id="cd18103">
    <property type="entry name" value="SpoU-like_RlmB"/>
    <property type="match status" value="1"/>
</dbReference>
<evidence type="ECO:0000259" key="4">
    <source>
        <dbReference type="SMART" id="SM00967"/>
    </source>
</evidence>
<gene>
    <name evidence="5" type="ORF">B5E75_04565</name>
</gene>
<dbReference type="SUPFAM" id="SSF55315">
    <property type="entry name" value="L30e-like"/>
    <property type="match status" value="1"/>
</dbReference>
<evidence type="ECO:0000256" key="3">
    <source>
        <dbReference type="ARBA" id="ARBA00022679"/>
    </source>
</evidence>
<comment type="caution">
    <text evidence="5">The sequence shown here is derived from an EMBL/GenBank/DDBJ whole genome shotgun (WGS) entry which is preliminary data.</text>
</comment>
<dbReference type="Pfam" id="PF08032">
    <property type="entry name" value="SpoU_sub_bind"/>
    <property type="match status" value="1"/>
</dbReference>
<dbReference type="PANTHER" id="PTHR46429">
    <property type="entry name" value="23S RRNA (GUANOSINE-2'-O-)-METHYLTRANSFERASE RLMB"/>
    <property type="match status" value="1"/>
</dbReference>
<dbReference type="PANTHER" id="PTHR46429:SF1">
    <property type="entry name" value="23S RRNA (GUANOSINE-2'-O-)-METHYLTRANSFERASE RLMB"/>
    <property type="match status" value="1"/>
</dbReference>
<dbReference type="InterPro" id="IPR029064">
    <property type="entry name" value="Ribosomal_eL30-like_sf"/>
</dbReference>
<evidence type="ECO:0000313" key="5">
    <source>
        <dbReference type="EMBL" id="OUQ35105.1"/>
    </source>
</evidence>
<dbReference type="InterPro" id="IPR004441">
    <property type="entry name" value="rRNA_MeTrfase_TrmH"/>
</dbReference>
<dbReference type="Proteomes" id="UP000195305">
    <property type="component" value="Unassembled WGS sequence"/>
</dbReference>
<dbReference type="EMBL" id="NFLJ01000010">
    <property type="protein sequence ID" value="OUQ35105.1"/>
    <property type="molecule type" value="Genomic_DNA"/>
</dbReference>
<comment type="similarity">
    <text evidence="1">Belongs to the class IV-like SAM-binding methyltransferase superfamily. RNA methyltransferase TrmH family.</text>
</comment>
<dbReference type="GO" id="GO:0003723">
    <property type="term" value="F:RNA binding"/>
    <property type="evidence" value="ECO:0007669"/>
    <property type="project" value="InterPro"/>
</dbReference>
<reference evidence="5 6" key="1">
    <citation type="journal article" date="2018" name="BMC Genomics">
        <title>Whole genome sequencing and function prediction of 133 gut anaerobes isolated from chicken caecum in pure cultures.</title>
        <authorList>
            <person name="Medvecky M."/>
            <person name="Cejkova D."/>
            <person name="Polansky O."/>
            <person name="Karasova D."/>
            <person name="Kubasova T."/>
            <person name="Cizek A."/>
            <person name="Rychlik I."/>
        </authorList>
    </citation>
    <scope>NUCLEOTIDE SEQUENCE [LARGE SCALE GENOMIC DNA]</scope>
    <source>
        <strain evidence="5 6">An13</strain>
    </source>
</reference>
<dbReference type="InterPro" id="IPR013123">
    <property type="entry name" value="SpoU_subst-bd"/>
</dbReference>
<dbReference type="OrthoDB" id="9794400at2"/>
<proteinExistence type="inferred from homology"/>
<dbReference type="SMART" id="SM00967">
    <property type="entry name" value="SpoU_sub_bind"/>
    <property type="match status" value="1"/>
</dbReference>
<dbReference type="InterPro" id="IPR029026">
    <property type="entry name" value="tRNA_m1G_MTases_N"/>
</dbReference>
<dbReference type="Gene3D" id="3.30.1330.30">
    <property type="match status" value="1"/>
</dbReference>
<accession>A0A1Y4SYW8</accession>
<feature type="domain" description="RNA 2-O ribose methyltransferase substrate binding" evidence="4">
    <location>
        <begin position="4"/>
        <end position="77"/>
    </location>
</feature>
<dbReference type="NCBIfam" id="TIGR00186">
    <property type="entry name" value="rRNA_methyl_3"/>
    <property type="match status" value="1"/>
</dbReference>
<protein>
    <submittedName>
        <fullName evidence="5">23S rRNA (Guanosine(2251)-2'-O)-methyltransferase RlmB</fullName>
    </submittedName>
</protein>
<dbReference type="Pfam" id="PF00588">
    <property type="entry name" value="SpoU_methylase"/>
    <property type="match status" value="1"/>
</dbReference>
<dbReference type="RefSeq" id="WP_087357605.1">
    <property type="nucleotide sequence ID" value="NZ_AP031415.1"/>
</dbReference>
<dbReference type="GO" id="GO:0005829">
    <property type="term" value="C:cytosol"/>
    <property type="evidence" value="ECO:0007669"/>
    <property type="project" value="TreeGrafter"/>
</dbReference>
<dbReference type="GO" id="GO:0006396">
    <property type="term" value="P:RNA processing"/>
    <property type="evidence" value="ECO:0007669"/>
    <property type="project" value="InterPro"/>
</dbReference>
<dbReference type="GO" id="GO:0008173">
    <property type="term" value="F:RNA methyltransferase activity"/>
    <property type="evidence" value="ECO:0007669"/>
    <property type="project" value="InterPro"/>
</dbReference>
<name>A0A1Y4SYW8_9FIRM</name>
<evidence type="ECO:0000313" key="6">
    <source>
        <dbReference type="Proteomes" id="UP000195305"/>
    </source>
</evidence>
<evidence type="ECO:0000256" key="1">
    <source>
        <dbReference type="ARBA" id="ARBA00007228"/>
    </source>
</evidence>
<dbReference type="AlphaFoldDB" id="A0A1Y4SYW8"/>
<dbReference type="GO" id="GO:0032259">
    <property type="term" value="P:methylation"/>
    <property type="evidence" value="ECO:0007669"/>
    <property type="project" value="UniProtKB-KW"/>
</dbReference>
<keyword evidence="2 5" id="KW-0489">Methyltransferase</keyword>
<organism evidence="5 6">
    <name type="scientific">Massilimicrobiota timonensis</name>
    <dbReference type="NCBI Taxonomy" id="1776392"/>
    <lineage>
        <taxon>Bacteria</taxon>
        <taxon>Bacillati</taxon>
        <taxon>Bacillota</taxon>
        <taxon>Erysipelotrichia</taxon>
        <taxon>Erysipelotrichales</taxon>
        <taxon>Erysipelotrichaceae</taxon>
        <taxon>Massilimicrobiota</taxon>
    </lineage>
</organism>
<evidence type="ECO:0000256" key="2">
    <source>
        <dbReference type="ARBA" id="ARBA00022603"/>
    </source>
</evidence>